<dbReference type="NCBIfam" id="NF004976">
    <property type="entry name" value="PRK06349.1"/>
    <property type="match status" value="1"/>
</dbReference>
<dbReference type="Proteomes" id="UP001229244">
    <property type="component" value="Unassembled WGS sequence"/>
</dbReference>
<gene>
    <name evidence="15" type="ORF">J2S73_002471</name>
</gene>
<feature type="domain" description="ACT" evidence="14">
    <location>
        <begin position="347"/>
        <end position="433"/>
    </location>
</feature>
<dbReference type="FunFam" id="3.30.360.10:FF:000005">
    <property type="entry name" value="Homoserine dehydrogenase"/>
    <property type="match status" value="1"/>
</dbReference>
<feature type="binding site" evidence="12">
    <location>
        <position position="103"/>
    </location>
    <ligand>
        <name>NADPH</name>
        <dbReference type="ChEBI" id="CHEBI:57783"/>
    </ligand>
</feature>
<evidence type="ECO:0000259" key="14">
    <source>
        <dbReference type="PROSITE" id="PS51671"/>
    </source>
</evidence>
<keyword evidence="6" id="KW-0028">Amino-acid biosynthesis</keyword>
<evidence type="ECO:0000256" key="6">
    <source>
        <dbReference type="ARBA" id="ARBA00022605"/>
    </source>
</evidence>
<dbReference type="InterPro" id="IPR036291">
    <property type="entry name" value="NAD(P)-bd_dom_sf"/>
</dbReference>
<dbReference type="GO" id="GO:0004412">
    <property type="term" value="F:homoserine dehydrogenase activity"/>
    <property type="evidence" value="ECO:0007669"/>
    <property type="project" value="UniProtKB-EC"/>
</dbReference>
<keyword evidence="10" id="KW-0486">Methionine biosynthesis</keyword>
<protein>
    <recommendedName>
        <fullName evidence="5">Homoserine dehydrogenase</fullName>
        <ecNumber evidence="4">1.1.1.3</ecNumber>
    </recommendedName>
</protein>
<evidence type="ECO:0000256" key="7">
    <source>
        <dbReference type="ARBA" id="ARBA00022697"/>
    </source>
</evidence>
<name>A0AAE3VNR7_9HYPH</name>
<evidence type="ECO:0000256" key="10">
    <source>
        <dbReference type="ARBA" id="ARBA00023167"/>
    </source>
</evidence>
<dbReference type="PIRSF" id="PIRSF000098">
    <property type="entry name" value="Homoser_dehydrog"/>
    <property type="match status" value="1"/>
</dbReference>
<dbReference type="Gene3D" id="3.30.360.10">
    <property type="entry name" value="Dihydrodipicolinate Reductase, domain 2"/>
    <property type="match status" value="1"/>
</dbReference>
<keyword evidence="8 12" id="KW-0521">NADP</keyword>
<comment type="pathway">
    <text evidence="2">Amino-acid biosynthesis; L-methionine biosynthesis via de novo pathway; L-homoserine from L-aspartate: step 3/3.</text>
</comment>
<reference evidence="15" key="1">
    <citation type="submission" date="2023-07" db="EMBL/GenBank/DDBJ databases">
        <title>Genomic Encyclopedia of Type Strains, Phase IV (KMG-IV): sequencing the most valuable type-strain genomes for metagenomic binning, comparative biology and taxonomic classification.</title>
        <authorList>
            <person name="Goeker M."/>
        </authorList>
    </citation>
    <scope>NUCLEOTIDE SEQUENCE</scope>
    <source>
        <strain evidence="15">DSM 21202</strain>
    </source>
</reference>
<evidence type="ECO:0000256" key="5">
    <source>
        <dbReference type="ARBA" id="ARBA00013376"/>
    </source>
</evidence>
<dbReference type="GO" id="GO:0050661">
    <property type="term" value="F:NADP binding"/>
    <property type="evidence" value="ECO:0007669"/>
    <property type="project" value="InterPro"/>
</dbReference>
<evidence type="ECO:0000256" key="9">
    <source>
        <dbReference type="ARBA" id="ARBA00023002"/>
    </source>
</evidence>
<sequence length="447" mass="46904">MKVGLAGLGTVGASVVRLLARRSDELAAACGRSIEVVAVSARDRQKDRGVDLSAVRWYDDPVALARDADIDVFVELMGGEGDPADAAVRAALSGGRAVVTANKALLARHGTELARLAEANSVSLSFEAAVAGGIPVVKTMREALLANRVDRVYGILNGTCNYILTRMEAEGLGFEECLAEAQRLGYAEADPTFDIDGFDAAHKLAILTSLAFGTEVDGEAVYVEGIRSIETADLDAADELGFRIKLLGVAIRAGDGIECRVHPTMVPKSSAIARIDGVLNAVAIDGDALGEIILVGPGAGGDATASAVIADLADIARGDTVPPMGRAAHRLEPYSRARMRRHAGGYYIRLSVADRPGAFAAIATRMAEKGISLESIVQRRRKAGENSRASGGDATVQPVFLVTHDTTEEAVREALAAIAADSVIATEPQVIRIERLDDTTPSAQREV</sequence>
<dbReference type="PANTHER" id="PTHR43331">
    <property type="entry name" value="HOMOSERINE DEHYDROGENASE"/>
    <property type="match status" value="1"/>
</dbReference>
<keyword evidence="9 15" id="KW-0560">Oxidoreductase</keyword>
<keyword evidence="7" id="KW-0791">Threonine biosynthesis</keyword>
<dbReference type="Pfam" id="PF00742">
    <property type="entry name" value="Homoserine_dh"/>
    <property type="match status" value="1"/>
</dbReference>
<dbReference type="PROSITE" id="PS51671">
    <property type="entry name" value="ACT"/>
    <property type="match status" value="1"/>
</dbReference>
<comment type="caution">
    <text evidence="15">The sequence shown here is derived from an EMBL/GenBank/DDBJ whole genome shotgun (WGS) entry which is preliminary data.</text>
</comment>
<dbReference type="EMBL" id="JAUSUL010000002">
    <property type="protein sequence ID" value="MDQ0316014.1"/>
    <property type="molecule type" value="Genomic_DNA"/>
</dbReference>
<dbReference type="SUPFAM" id="SSF51735">
    <property type="entry name" value="NAD(P)-binding Rossmann-fold domains"/>
    <property type="match status" value="1"/>
</dbReference>
<evidence type="ECO:0000313" key="15">
    <source>
        <dbReference type="EMBL" id="MDQ0316014.1"/>
    </source>
</evidence>
<evidence type="ECO:0000256" key="13">
    <source>
        <dbReference type="RuleBase" id="RU004171"/>
    </source>
</evidence>
<dbReference type="InterPro" id="IPR001342">
    <property type="entry name" value="HDH_cat"/>
</dbReference>
<dbReference type="GO" id="GO:0009088">
    <property type="term" value="P:threonine biosynthetic process"/>
    <property type="evidence" value="ECO:0007669"/>
    <property type="project" value="UniProtKB-KW"/>
</dbReference>
<dbReference type="GO" id="GO:0009086">
    <property type="term" value="P:methionine biosynthetic process"/>
    <property type="evidence" value="ECO:0007669"/>
    <property type="project" value="UniProtKB-KW"/>
</dbReference>
<feature type="binding site" evidence="12">
    <location>
        <begin position="6"/>
        <end position="13"/>
    </location>
    <ligand>
        <name>NADP(+)</name>
        <dbReference type="ChEBI" id="CHEBI:58349"/>
    </ligand>
</feature>
<dbReference type="Gene3D" id="3.30.70.260">
    <property type="match status" value="1"/>
</dbReference>
<evidence type="ECO:0000256" key="11">
    <source>
        <dbReference type="PIRSR" id="PIRSR000098-1"/>
    </source>
</evidence>
<evidence type="ECO:0000256" key="2">
    <source>
        <dbReference type="ARBA" id="ARBA00005062"/>
    </source>
</evidence>
<dbReference type="EC" id="1.1.1.3" evidence="4"/>
<comment type="pathway">
    <text evidence="1">Amino-acid biosynthesis; L-threonine biosynthesis; L-threonine from L-aspartate: step 3/5.</text>
</comment>
<keyword evidence="16" id="KW-1185">Reference proteome</keyword>
<accession>A0AAE3VNR7</accession>
<evidence type="ECO:0000256" key="1">
    <source>
        <dbReference type="ARBA" id="ARBA00005056"/>
    </source>
</evidence>
<comment type="similarity">
    <text evidence="3 13">Belongs to the homoserine dehydrogenase family.</text>
</comment>
<dbReference type="InterPro" id="IPR005106">
    <property type="entry name" value="Asp/hSer_DH_NAD-bd"/>
</dbReference>
<dbReference type="CDD" id="cd04881">
    <property type="entry name" value="ACT_HSDH-Hom"/>
    <property type="match status" value="1"/>
</dbReference>
<proteinExistence type="inferred from homology"/>
<feature type="binding site" evidence="12">
    <location>
        <position position="188"/>
    </location>
    <ligand>
        <name>L-homoserine</name>
        <dbReference type="ChEBI" id="CHEBI:57476"/>
    </ligand>
</feature>
<organism evidence="15 16">
    <name type="scientific">Amorphus orientalis</name>
    <dbReference type="NCBI Taxonomy" id="649198"/>
    <lineage>
        <taxon>Bacteria</taxon>
        <taxon>Pseudomonadati</taxon>
        <taxon>Pseudomonadota</taxon>
        <taxon>Alphaproteobacteria</taxon>
        <taxon>Hyphomicrobiales</taxon>
        <taxon>Amorphaceae</taxon>
        <taxon>Amorphus</taxon>
    </lineage>
</organism>
<dbReference type="InterPro" id="IPR019811">
    <property type="entry name" value="HDH_CS"/>
</dbReference>
<dbReference type="Pfam" id="PF03447">
    <property type="entry name" value="NAD_binding_3"/>
    <property type="match status" value="1"/>
</dbReference>
<dbReference type="InterPro" id="IPR016204">
    <property type="entry name" value="HDH"/>
</dbReference>
<dbReference type="PANTHER" id="PTHR43331:SF1">
    <property type="entry name" value="HOMOSERINE DEHYDROGENASE"/>
    <property type="match status" value="1"/>
</dbReference>
<feature type="active site" description="Proton donor" evidence="11">
    <location>
        <position position="203"/>
    </location>
</feature>
<evidence type="ECO:0000256" key="3">
    <source>
        <dbReference type="ARBA" id="ARBA00006753"/>
    </source>
</evidence>
<dbReference type="SUPFAM" id="SSF55347">
    <property type="entry name" value="Glyceraldehyde-3-phosphate dehydrogenase-like, C-terminal domain"/>
    <property type="match status" value="1"/>
</dbReference>
<dbReference type="PROSITE" id="PS01042">
    <property type="entry name" value="HOMOSER_DHGENASE"/>
    <property type="match status" value="1"/>
</dbReference>
<dbReference type="AlphaFoldDB" id="A0AAE3VNR7"/>
<dbReference type="Gene3D" id="3.40.50.720">
    <property type="entry name" value="NAD(P)-binding Rossmann-like Domain"/>
    <property type="match status" value="1"/>
</dbReference>
<evidence type="ECO:0000256" key="4">
    <source>
        <dbReference type="ARBA" id="ARBA00013213"/>
    </source>
</evidence>
<evidence type="ECO:0000313" key="16">
    <source>
        <dbReference type="Proteomes" id="UP001229244"/>
    </source>
</evidence>
<dbReference type="InterPro" id="IPR045865">
    <property type="entry name" value="ACT-like_dom_sf"/>
</dbReference>
<dbReference type="Pfam" id="PF01842">
    <property type="entry name" value="ACT"/>
    <property type="match status" value="1"/>
</dbReference>
<dbReference type="SUPFAM" id="SSF55021">
    <property type="entry name" value="ACT-like"/>
    <property type="match status" value="1"/>
</dbReference>
<evidence type="ECO:0000256" key="12">
    <source>
        <dbReference type="PIRSR" id="PIRSR000098-2"/>
    </source>
</evidence>
<dbReference type="InterPro" id="IPR002912">
    <property type="entry name" value="ACT_dom"/>
</dbReference>
<evidence type="ECO:0000256" key="8">
    <source>
        <dbReference type="ARBA" id="ARBA00022857"/>
    </source>
</evidence>